<evidence type="ECO:0000313" key="2">
    <source>
        <dbReference type="EMBL" id="KAB8190340.1"/>
    </source>
</evidence>
<dbReference type="Gene3D" id="3.10.580.10">
    <property type="entry name" value="CBS-domain"/>
    <property type="match status" value="1"/>
</dbReference>
<evidence type="ECO:0000256" key="1">
    <source>
        <dbReference type="ARBA" id="ARBA00023122"/>
    </source>
</evidence>
<name>A0A5C4VVZ8_9ACTN</name>
<protein>
    <submittedName>
        <fullName evidence="2">CBS domain-containing protein</fullName>
    </submittedName>
</protein>
<dbReference type="PROSITE" id="PS51371">
    <property type="entry name" value="CBS"/>
    <property type="match status" value="1"/>
</dbReference>
<keyword evidence="3" id="KW-1185">Reference proteome</keyword>
<evidence type="ECO:0000313" key="3">
    <source>
        <dbReference type="Proteomes" id="UP000312512"/>
    </source>
</evidence>
<dbReference type="SMART" id="SM00116">
    <property type="entry name" value="CBS"/>
    <property type="match status" value="2"/>
</dbReference>
<sequence length="217" mass="23520">MSLEVKDIMGHVAIAVLRDASFAEIVAAMERFAVGAVTVIDADRRPVGVVSEDDLILKEAGAAAYCAPLFESRAQRQERRKAAGVTAGQLMTSPPITVTPRTPVREAAQLMHVKRVKQLPVVDPATGRIVGTLHQRDVLRVFTRPVQELEADVRAALPEPGTFAIDIDGGVVTIRGVVEWRSQALSVIERLWLIDGVVDVKSEVAFEKDDLLAVPAE</sequence>
<organism evidence="2 3">
    <name type="scientific">Nonomuraea phyllanthi</name>
    <dbReference type="NCBI Taxonomy" id="2219224"/>
    <lineage>
        <taxon>Bacteria</taxon>
        <taxon>Bacillati</taxon>
        <taxon>Actinomycetota</taxon>
        <taxon>Actinomycetes</taxon>
        <taxon>Streptosporangiales</taxon>
        <taxon>Streptosporangiaceae</taxon>
        <taxon>Nonomuraea</taxon>
    </lineage>
</organism>
<accession>A0A5C4VVZ8</accession>
<reference evidence="2 3" key="1">
    <citation type="submission" date="2019-10" db="EMBL/GenBank/DDBJ databases">
        <title>Nonomuraea sp. nov., isolated from Phyllanthus amarus.</title>
        <authorList>
            <person name="Klykleung N."/>
            <person name="Tanasupawat S."/>
        </authorList>
    </citation>
    <scope>NUCLEOTIDE SEQUENCE [LARGE SCALE GENOMIC DNA]</scope>
    <source>
        <strain evidence="2 3">PA1-10</strain>
    </source>
</reference>
<dbReference type="SUPFAM" id="SSF54631">
    <property type="entry name" value="CBS-domain pair"/>
    <property type="match status" value="1"/>
</dbReference>
<keyword evidence="1" id="KW-0129">CBS domain</keyword>
<dbReference type="PANTHER" id="PTHR43080">
    <property type="entry name" value="CBS DOMAIN-CONTAINING PROTEIN CBSX3, MITOCHONDRIAL"/>
    <property type="match status" value="1"/>
</dbReference>
<dbReference type="EMBL" id="VDLX02000016">
    <property type="protein sequence ID" value="KAB8190340.1"/>
    <property type="molecule type" value="Genomic_DNA"/>
</dbReference>
<gene>
    <name evidence="2" type="ORF">FH608_035820</name>
</gene>
<dbReference type="InterPro" id="IPR000644">
    <property type="entry name" value="CBS_dom"/>
</dbReference>
<dbReference type="InterPro" id="IPR051257">
    <property type="entry name" value="Diverse_CBS-Domain"/>
</dbReference>
<dbReference type="RefSeq" id="WP_139634819.1">
    <property type="nucleotide sequence ID" value="NZ_VDLX02000016.1"/>
</dbReference>
<dbReference type="Pfam" id="PF00571">
    <property type="entry name" value="CBS"/>
    <property type="match status" value="2"/>
</dbReference>
<dbReference type="OrthoDB" id="3626971at2"/>
<dbReference type="Proteomes" id="UP000312512">
    <property type="component" value="Unassembled WGS sequence"/>
</dbReference>
<dbReference type="AlphaFoldDB" id="A0A5C4VVZ8"/>
<proteinExistence type="predicted"/>
<comment type="caution">
    <text evidence="2">The sequence shown here is derived from an EMBL/GenBank/DDBJ whole genome shotgun (WGS) entry which is preliminary data.</text>
</comment>
<dbReference type="PANTHER" id="PTHR43080:SF29">
    <property type="entry name" value="OS02G0818000 PROTEIN"/>
    <property type="match status" value="1"/>
</dbReference>
<dbReference type="InterPro" id="IPR046342">
    <property type="entry name" value="CBS_dom_sf"/>
</dbReference>